<gene>
    <name evidence="4" type="ORF">MNOR_LOCUS7202</name>
</gene>
<feature type="region of interest" description="Disordered" evidence="3">
    <location>
        <begin position="456"/>
        <end position="493"/>
    </location>
</feature>
<feature type="compositionally biased region" description="Basic and acidic residues" evidence="3">
    <location>
        <begin position="463"/>
        <end position="476"/>
    </location>
</feature>
<evidence type="ECO:0000256" key="3">
    <source>
        <dbReference type="SAM" id="MobiDB-lite"/>
    </source>
</evidence>
<evidence type="ECO:0000256" key="2">
    <source>
        <dbReference type="PROSITE-ProRule" id="PRU00235"/>
    </source>
</evidence>
<reference evidence="4 5" key="1">
    <citation type="submission" date="2024-05" db="EMBL/GenBank/DDBJ databases">
        <authorList>
            <person name="Wallberg A."/>
        </authorList>
    </citation>
    <scope>NUCLEOTIDE SEQUENCE [LARGE SCALE GENOMIC DNA]</scope>
</reference>
<dbReference type="PANTHER" id="PTHR45622">
    <property type="entry name" value="UBIQUITIN-PROTEIN LIGASE E3A-RELATED"/>
    <property type="match status" value="1"/>
</dbReference>
<dbReference type="PROSITE" id="PS50012">
    <property type="entry name" value="RCC1_3"/>
    <property type="match status" value="1"/>
</dbReference>
<dbReference type="InterPro" id="IPR009091">
    <property type="entry name" value="RCC1/BLIP-II"/>
</dbReference>
<dbReference type="PANTHER" id="PTHR45622:SF58">
    <property type="entry name" value="REGULATOR OF CHROMOSOME CONDENSATION DOMAIN-CONTAINING PROTEIN"/>
    <property type="match status" value="1"/>
</dbReference>
<dbReference type="SUPFAM" id="SSF50985">
    <property type="entry name" value="RCC1/BLIP-II"/>
    <property type="match status" value="1"/>
</dbReference>
<evidence type="ECO:0000313" key="5">
    <source>
        <dbReference type="Proteomes" id="UP001497623"/>
    </source>
</evidence>
<evidence type="ECO:0000313" key="4">
    <source>
        <dbReference type="EMBL" id="CAL4068400.1"/>
    </source>
</evidence>
<accession>A0AAV2Q223</accession>
<evidence type="ECO:0000256" key="1">
    <source>
        <dbReference type="ARBA" id="ARBA00022737"/>
    </source>
</evidence>
<keyword evidence="1" id="KW-0677">Repeat</keyword>
<organism evidence="4 5">
    <name type="scientific">Meganyctiphanes norvegica</name>
    <name type="common">Northern krill</name>
    <name type="synonym">Thysanopoda norvegica</name>
    <dbReference type="NCBI Taxonomy" id="48144"/>
    <lineage>
        <taxon>Eukaryota</taxon>
        <taxon>Metazoa</taxon>
        <taxon>Ecdysozoa</taxon>
        <taxon>Arthropoda</taxon>
        <taxon>Crustacea</taxon>
        <taxon>Multicrustacea</taxon>
        <taxon>Malacostraca</taxon>
        <taxon>Eumalacostraca</taxon>
        <taxon>Eucarida</taxon>
        <taxon>Euphausiacea</taxon>
        <taxon>Euphausiidae</taxon>
        <taxon>Meganyctiphanes</taxon>
    </lineage>
</organism>
<dbReference type="Proteomes" id="UP001497623">
    <property type="component" value="Unassembled WGS sequence"/>
</dbReference>
<dbReference type="InterPro" id="IPR000408">
    <property type="entry name" value="Reg_chr_condens"/>
</dbReference>
<dbReference type="InterPro" id="IPR051709">
    <property type="entry name" value="Ub-ligase/GTPase-reg"/>
</dbReference>
<comment type="caution">
    <text evidence="4">The sequence shown here is derived from an EMBL/GenBank/DDBJ whole genome shotgun (WGS) entry which is preliminary data.</text>
</comment>
<dbReference type="EMBL" id="CAXKWB010003123">
    <property type="protein sequence ID" value="CAL4068400.1"/>
    <property type="molecule type" value="Genomic_DNA"/>
</dbReference>
<dbReference type="Pfam" id="PF00415">
    <property type="entry name" value="RCC1"/>
    <property type="match status" value="1"/>
</dbReference>
<proteinExistence type="predicted"/>
<keyword evidence="5" id="KW-1185">Reference proteome</keyword>
<dbReference type="AlphaFoldDB" id="A0AAV2Q223"/>
<feature type="compositionally biased region" description="Basic and acidic residues" evidence="3">
    <location>
        <begin position="484"/>
        <end position="493"/>
    </location>
</feature>
<dbReference type="Gene3D" id="2.130.10.30">
    <property type="entry name" value="Regulator of chromosome condensation 1/beta-lactamase-inhibitor protein II"/>
    <property type="match status" value="1"/>
</dbReference>
<feature type="repeat" description="RCC1" evidence="2">
    <location>
        <begin position="25"/>
        <end position="74"/>
    </location>
</feature>
<sequence>MPNGFGVVRQVAAGNQHALLLTTHGALYAWGRNMSGQLGTGNRREVGAPTRILDDAYITNIACGADFTLAKDSQGKLWGWGSNYYSQLGKCTSMADDKGGNSGRVFMLRTSKRVLKVPHSVQSNCEAPQIINGLPLTPTESSAHIGSQQHELDKRSSEARVLCRLHLSDIEGSACSSVRSETENNTVVDDDNGCFGALTLHAALIHLHNIYNTNNIINMLKECRGHQALATLYSLDRQYSLAMHHQLHALFNFTQQLDQENHSDQQTQDNDGSNQSKISVVEEAQRILDHYLQLQTTESQMGMRGVLQEGISQWLQHALPTSQLEDLLLQHLPRTVYPLALLLFGDGSQGDVSEEIAEDPAMKVLSQLSTKFCVNLCSSVINHLQSGEVGAEYIEALSRLSGAAAVSSGSVEAQESSSSMGDDPSQQMDKVLSNLASKTTATITLNKTDVDNLTSEEAVNTIDKPEEKLTDSDTLSKSKSASSQEEKATKRKEKDSVLFTCGHHFTRKEFKKSVLPQLETSVMSVPGLLGKTARVLLDQYHSEQPELACPHCVLAHLTIKITKHKSAV</sequence>
<dbReference type="PROSITE" id="PS00626">
    <property type="entry name" value="RCC1_2"/>
    <property type="match status" value="1"/>
</dbReference>
<protein>
    <submittedName>
        <fullName evidence="4">Uncharacterized protein</fullName>
    </submittedName>
</protein>
<name>A0AAV2Q223_MEGNR</name>